<dbReference type="Proteomes" id="UP000005945">
    <property type="component" value="Unassembled WGS sequence"/>
</dbReference>
<sequence length="58" mass="6475">MTIEEACRLLDPATTAEELAKIEYYHGFSGKKACIEAIDEACTILVEFARSHNKEGEK</sequence>
<evidence type="ECO:0000313" key="1">
    <source>
        <dbReference type="EMBL" id="EDP21771.1"/>
    </source>
</evidence>
<dbReference type="GeneID" id="75069745"/>
<reference evidence="1 2" key="1">
    <citation type="submission" date="2007-09" db="EMBL/GenBank/DDBJ databases">
        <title>Draft genome sequence of Faecalibacterium prausnitzii M21/2.</title>
        <authorList>
            <person name="Sudarsanam P."/>
            <person name="Ley R."/>
            <person name="Guruge J."/>
            <person name="Turnbaugh P.J."/>
            <person name="Mahowald M."/>
            <person name="Liep D."/>
            <person name="Gordon J."/>
        </authorList>
    </citation>
    <scope>NUCLEOTIDE SEQUENCE [LARGE SCALE GENOMIC DNA]</scope>
    <source>
        <strain evidence="1 2">M21/2</strain>
    </source>
</reference>
<reference evidence="1 2" key="2">
    <citation type="submission" date="2007-09" db="EMBL/GenBank/DDBJ databases">
        <authorList>
            <person name="Fulton L."/>
            <person name="Clifton S."/>
            <person name="Fulton B."/>
            <person name="Xu J."/>
            <person name="Minx P."/>
            <person name="Pepin K.H."/>
            <person name="Johnson M."/>
            <person name="Thiruvilangam P."/>
            <person name="Bhonagiri V."/>
            <person name="Nash W.E."/>
            <person name="Mardis E.R."/>
            <person name="Wilson R.K."/>
        </authorList>
    </citation>
    <scope>NUCLEOTIDE SEQUENCE [LARGE SCALE GENOMIC DNA]</scope>
    <source>
        <strain evidence="1 2">M21/2</strain>
    </source>
</reference>
<protein>
    <submittedName>
        <fullName evidence="1">Uncharacterized protein</fullName>
    </submittedName>
</protein>
<dbReference type="EMBL" id="ABED02000025">
    <property type="protein sequence ID" value="EDP21771.1"/>
    <property type="molecule type" value="Genomic_DNA"/>
</dbReference>
<evidence type="ECO:0000313" key="2">
    <source>
        <dbReference type="Proteomes" id="UP000005945"/>
    </source>
</evidence>
<accession>A8SB83</accession>
<dbReference type="RefSeq" id="WP_005923795.1">
    <property type="nucleotide sequence ID" value="NZ_DS483500.1"/>
</dbReference>
<organism evidence="1 2">
    <name type="scientific">Faecalibacterium prausnitzii M21/2</name>
    <dbReference type="NCBI Taxonomy" id="411485"/>
    <lineage>
        <taxon>Bacteria</taxon>
        <taxon>Bacillati</taxon>
        <taxon>Bacillota</taxon>
        <taxon>Clostridia</taxon>
        <taxon>Eubacteriales</taxon>
        <taxon>Oscillospiraceae</taxon>
        <taxon>Faecalibacterium</taxon>
    </lineage>
</organism>
<dbReference type="AlphaFoldDB" id="A8SB83"/>
<comment type="caution">
    <text evidence="1">The sequence shown here is derived from an EMBL/GenBank/DDBJ whole genome shotgun (WGS) entry which is preliminary data.</text>
</comment>
<dbReference type="HOGENOM" id="CLU_2972760_0_0_9"/>
<name>A8SB83_9FIRM</name>
<gene>
    <name evidence="1" type="ORF">FAEPRAM212_01593</name>
</gene>
<proteinExistence type="predicted"/>